<dbReference type="GO" id="GO:0120010">
    <property type="term" value="P:intermembrane phospholipid transfer"/>
    <property type="evidence" value="ECO:0007669"/>
    <property type="project" value="TreeGrafter"/>
</dbReference>
<comment type="caution">
    <text evidence="4">The sequence shown here is derived from an EMBL/GenBank/DDBJ whole genome shotgun (WGS) entry which is preliminary data.</text>
</comment>
<name>A0A941BFN4_9BURK</name>
<protein>
    <submittedName>
        <fullName evidence="4">VacJ family lipoprotein</fullName>
    </submittedName>
</protein>
<evidence type="ECO:0000256" key="3">
    <source>
        <dbReference type="SAM" id="SignalP"/>
    </source>
</evidence>
<dbReference type="InterPro" id="IPR007428">
    <property type="entry name" value="MlaA"/>
</dbReference>
<dbReference type="PRINTS" id="PR01805">
    <property type="entry name" value="VACJLIPOPROT"/>
</dbReference>
<keyword evidence="5" id="KW-1185">Reference proteome</keyword>
<dbReference type="GO" id="GO:0016020">
    <property type="term" value="C:membrane"/>
    <property type="evidence" value="ECO:0007669"/>
    <property type="project" value="InterPro"/>
</dbReference>
<dbReference type="Pfam" id="PF04333">
    <property type="entry name" value="MlaA"/>
    <property type="match status" value="1"/>
</dbReference>
<dbReference type="EMBL" id="JAGQDD010000007">
    <property type="protein sequence ID" value="MBQ0931232.1"/>
    <property type="molecule type" value="Genomic_DNA"/>
</dbReference>
<gene>
    <name evidence="4" type="ORF">KAK03_12115</name>
</gene>
<evidence type="ECO:0000256" key="2">
    <source>
        <dbReference type="ARBA" id="ARBA00022729"/>
    </source>
</evidence>
<evidence type="ECO:0000313" key="5">
    <source>
        <dbReference type="Proteomes" id="UP000676246"/>
    </source>
</evidence>
<feature type="signal peptide" evidence="3">
    <location>
        <begin position="1"/>
        <end position="19"/>
    </location>
</feature>
<keyword evidence="2 3" id="KW-0732">Signal</keyword>
<feature type="chain" id="PRO_5036806595" evidence="3">
    <location>
        <begin position="20"/>
        <end position="251"/>
    </location>
</feature>
<dbReference type="Proteomes" id="UP000676246">
    <property type="component" value="Unassembled WGS sequence"/>
</dbReference>
<sequence>MKTAALLLALGLSATPLWAQTAAAEPASAAADTAAAPAPLASPKDPFERGNRAVYRFNDGLDKAVLKPVAEAYVAAVPELVRSGVGNFFGNIGDVWSAVNKLLQGKVVQGAQMTLRVATNTVFGLGGVLDPATEMGLERQSEDFGQTLGYWGMPSGPYLVLPLFGPSTLRDAAALPLDKAATSVSHVIQGDSGVIAANGLQLTQTRAELLGASKLLGDVSLDPYAFLRDAYLARRRNLVWDGDPPDEDAAQ</sequence>
<dbReference type="AlphaFoldDB" id="A0A941BFN4"/>
<dbReference type="RefSeq" id="WP_210854204.1">
    <property type="nucleotide sequence ID" value="NZ_JAGQDD010000007.1"/>
</dbReference>
<keyword evidence="4" id="KW-0449">Lipoprotein</keyword>
<accession>A0A941BFN4</accession>
<comment type="similarity">
    <text evidence="1">Belongs to the MlaA family.</text>
</comment>
<dbReference type="PANTHER" id="PTHR30035">
    <property type="entry name" value="LIPOPROTEIN VACJ-RELATED"/>
    <property type="match status" value="1"/>
</dbReference>
<organism evidence="4 5">
    <name type="scientific">Ideonella alba</name>
    <dbReference type="NCBI Taxonomy" id="2824118"/>
    <lineage>
        <taxon>Bacteria</taxon>
        <taxon>Pseudomonadati</taxon>
        <taxon>Pseudomonadota</taxon>
        <taxon>Betaproteobacteria</taxon>
        <taxon>Burkholderiales</taxon>
        <taxon>Sphaerotilaceae</taxon>
        <taxon>Ideonella</taxon>
    </lineage>
</organism>
<reference evidence="4 5" key="1">
    <citation type="submission" date="2021-04" db="EMBL/GenBank/DDBJ databases">
        <title>The genome sequence of Ideonella sp. 3Y2.</title>
        <authorList>
            <person name="Liu Y."/>
        </authorList>
    </citation>
    <scope>NUCLEOTIDE SEQUENCE [LARGE SCALE GENOMIC DNA]</scope>
    <source>
        <strain evidence="4 5">3Y2</strain>
    </source>
</reference>
<evidence type="ECO:0000256" key="1">
    <source>
        <dbReference type="ARBA" id="ARBA00010634"/>
    </source>
</evidence>
<evidence type="ECO:0000313" key="4">
    <source>
        <dbReference type="EMBL" id="MBQ0931232.1"/>
    </source>
</evidence>
<dbReference type="PANTHER" id="PTHR30035:SF3">
    <property type="entry name" value="INTERMEMBRANE PHOSPHOLIPID TRANSPORT SYSTEM LIPOPROTEIN MLAA"/>
    <property type="match status" value="1"/>
</dbReference>
<proteinExistence type="inferred from homology"/>